<dbReference type="AlphaFoldDB" id="A0A5J4SSB4"/>
<reference evidence="1 2" key="1">
    <citation type="submission" date="2019-03" db="EMBL/GenBank/DDBJ databases">
        <title>Single cell metagenomics reveals metabolic interactions within the superorganism composed of flagellate Streblomastix strix and complex community of Bacteroidetes bacteria on its surface.</title>
        <authorList>
            <person name="Treitli S.C."/>
            <person name="Kolisko M."/>
            <person name="Husnik F."/>
            <person name="Keeling P."/>
            <person name="Hampl V."/>
        </authorList>
    </citation>
    <scope>NUCLEOTIDE SEQUENCE [LARGE SCALE GENOMIC DNA]</scope>
    <source>
        <strain evidence="1">ST1C</strain>
    </source>
</reference>
<sequence>MFESLAISKFQNPLDRYHPNIIQNQEELIRDKDGLIIWPLENATVLPLFIDDIQIESTQKASFSMDDITWLDSRKKWYGMLISADNNTFIGKDGNVDEAVRIDVVVEEGEQFVNFNKNQTIEPIP</sequence>
<organism evidence="1 2">
    <name type="scientific">Streblomastix strix</name>
    <dbReference type="NCBI Taxonomy" id="222440"/>
    <lineage>
        <taxon>Eukaryota</taxon>
        <taxon>Metamonada</taxon>
        <taxon>Preaxostyla</taxon>
        <taxon>Oxymonadida</taxon>
        <taxon>Streblomastigidae</taxon>
        <taxon>Streblomastix</taxon>
    </lineage>
</organism>
<name>A0A5J4SSB4_9EUKA</name>
<evidence type="ECO:0000313" key="2">
    <source>
        <dbReference type="Proteomes" id="UP000324800"/>
    </source>
</evidence>
<comment type="caution">
    <text evidence="1">The sequence shown here is derived from an EMBL/GenBank/DDBJ whole genome shotgun (WGS) entry which is preliminary data.</text>
</comment>
<dbReference type="Proteomes" id="UP000324800">
    <property type="component" value="Unassembled WGS sequence"/>
</dbReference>
<feature type="non-terminal residue" evidence="1">
    <location>
        <position position="125"/>
    </location>
</feature>
<evidence type="ECO:0000313" key="1">
    <source>
        <dbReference type="EMBL" id="KAA6348818.1"/>
    </source>
</evidence>
<protein>
    <submittedName>
        <fullName evidence="1">Uncharacterized protein</fullName>
    </submittedName>
</protein>
<accession>A0A5J4SSB4</accession>
<gene>
    <name evidence="1" type="ORF">EZS28_051960</name>
</gene>
<dbReference type="EMBL" id="SNRW01039876">
    <property type="protein sequence ID" value="KAA6348818.1"/>
    <property type="molecule type" value="Genomic_DNA"/>
</dbReference>
<proteinExistence type="predicted"/>